<dbReference type="InterPro" id="IPR036388">
    <property type="entry name" value="WH-like_DNA-bd_sf"/>
</dbReference>
<reference evidence="1" key="1">
    <citation type="submission" date="2022-09" db="EMBL/GenBank/DDBJ databases">
        <title>Actin cytoskeleton and complex cell architecture in an #Asgard archaeon.</title>
        <authorList>
            <person name="Ponce Toledo R.I."/>
            <person name="Schleper C."/>
            <person name="Rodrigues Oliveira T."/>
            <person name="Wollweber F."/>
            <person name="Xu J."/>
            <person name="Rittmann S."/>
            <person name="Klingl A."/>
            <person name="Pilhofer M."/>
        </authorList>
    </citation>
    <scope>NUCLEOTIDE SEQUENCE</scope>
    <source>
        <strain evidence="1">B-35</strain>
    </source>
</reference>
<accession>A0ABY6HL73</accession>
<evidence type="ECO:0000313" key="2">
    <source>
        <dbReference type="Proteomes" id="UP001208689"/>
    </source>
</evidence>
<sequence length="99" mass="11589">MPASKYRSTNMIIQKILEGILRADINHVLIKKGIIKSHLIKYCALKASTAEKYFSKMEKAGYIISHEEPWGERKITIVDITEKGKERYKWFVMLNMELE</sequence>
<protein>
    <recommendedName>
        <fullName evidence="3">ArnR1-like winged helix-turn-helix domain-containing protein</fullName>
    </recommendedName>
</protein>
<evidence type="ECO:0000313" key="1">
    <source>
        <dbReference type="EMBL" id="UYP44150.1"/>
    </source>
</evidence>
<gene>
    <name evidence="1" type="ORF">NEF87_000435</name>
</gene>
<dbReference type="InterPro" id="IPR036390">
    <property type="entry name" value="WH_DNA-bd_sf"/>
</dbReference>
<dbReference type="Gene3D" id="1.10.10.10">
    <property type="entry name" value="Winged helix-like DNA-binding domain superfamily/Winged helix DNA-binding domain"/>
    <property type="match status" value="1"/>
</dbReference>
<keyword evidence="2" id="KW-1185">Reference proteome</keyword>
<dbReference type="SUPFAM" id="SSF46785">
    <property type="entry name" value="Winged helix' DNA-binding domain"/>
    <property type="match status" value="1"/>
</dbReference>
<proteinExistence type="predicted"/>
<evidence type="ECO:0008006" key="3">
    <source>
        <dbReference type="Google" id="ProtNLM"/>
    </source>
</evidence>
<name>A0ABY6HL73_9ARCH</name>
<organism evidence="1 2">
    <name type="scientific">Candidatus Lokiarchaeum ossiferum</name>
    <dbReference type="NCBI Taxonomy" id="2951803"/>
    <lineage>
        <taxon>Archaea</taxon>
        <taxon>Promethearchaeati</taxon>
        <taxon>Promethearchaeota</taxon>
        <taxon>Promethearchaeia</taxon>
        <taxon>Promethearchaeales</taxon>
        <taxon>Promethearchaeaceae</taxon>
        <taxon>Candidatus Lokiarchaeum</taxon>
    </lineage>
</organism>
<dbReference type="EMBL" id="CP104013">
    <property type="protein sequence ID" value="UYP44150.1"/>
    <property type="molecule type" value="Genomic_DNA"/>
</dbReference>
<dbReference type="Proteomes" id="UP001208689">
    <property type="component" value="Chromosome"/>
</dbReference>